<dbReference type="Proteomes" id="UP000464827">
    <property type="component" value="Segment"/>
</dbReference>
<dbReference type="EMBL" id="MN882554">
    <property type="protein sequence ID" value="QHJ73854.1"/>
    <property type="molecule type" value="Genomic_DNA"/>
</dbReference>
<accession>A0A6B9SVI0</accession>
<evidence type="ECO:0000313" key="1">
    <source>
        <dbReference type="EMBL" id="QHJ73854.1"/>
    </source>
</evidence>
<reference evidence="1 2" key="1">
    <citation type="submission" date="2019-12" db="EMBL/GenBank/DDBJ databases">
        <title>The Isolation and Genome Sequencing of Six Novel Lytic Bacteriophages from the Rumen Active Against Butyrivibrio fibrisolvens.</title>
        <authorList>
            <person name="Friedersdorff J.C.A."/>
            <person name="Kingston-Smith A.H."/>
            <person name="Pachebat J.A."/>
            <person name="Rooke D."/>
            <person name="Creevey C.J."/>
        </authorList>
    </citation>
    <scope>NUCLEOTIDE SEQUENCE [LARGE SCALE GENOMIC DNA]</scope>
</reference>
<evidence type="ECO:0000313" key="2">
    <source>
        <dbReference type="Proteomes" id="UP000464827"/>
    </source>
</evidence>
<name>A0A6B9SVI0_9CAUD</name>
<protein>
    <submittedName>
        <fullName evidence="1">Uncharacterized protein</fullName>
    </submittedName>
</protein>
<proteinExistence type="predicted"/>
<sequence>MNLQSQLEVINHSCRVRIIDRRVTGDEFKVFDDYKTFAIDDSGKLGSHLDRQYLGYKVIALYMRPEISHKRAKELGLIEPLHPEDTPAYSFSDLELRLYYEIVIEKDEAVHI</sequence>
<organism evidence="1 2">
    <name type="scientific">Butyrivibrio phage Idris</name>
    <dbReference type="NCBI Taxonomy" id="2696360"/>
    <lineage>
        <taxon>Viruses</taxon>
        <taxon>Duplodnaviria</taxon>
        <taxon>Heunggongvirae</taxon>
        <taxon>Uroviricota</taxon>
        <taxon>Caudoviricetes</taxon>
        <taxon>Arawnvirus</taxon>
        <taxon>Arawnvirus arawn</taxon>
    </lineage>
</organism>